<keyword evidence="2" id="KW-1185">Reference proteome</keyword>
<sequence length="73" mass="8156">MTTFIALVLVVLVLQGLFVASKRSSHGRAVYGTPYRYNFFRGDAFIGATDHIDRDAERAFADIDAISRRAPHN</sequence>
<dbReference type="AlphaFoldDB" id="A0A5A7SEY9"/>
<dbReference type="RefSeq" id="WP_149430353.1">
    <property type="nucleotide sequence ID" value="NZ_VLNY01000004.1"/>
</dbReference>
<reference evidence="1 2" key="1">
    <citation type="submission" date="2019-07" db="EMBL/GenBank/DDBJ databases">
        <title>Rhodococcus cavernicolus sp. nov., isolated from a cave.</title>
        <authorList>
            <person name="Lee S.D."/>
        </authorList>
    </citation>
    <scope>NUCLEOTIDE SEQUENCE [LARGE SCALE GENOMIC DNA]</scope>
    <source>
        <strain evidence="1 2">C1-24</strain>
    </source>
</reference>
<protein>
    <submittedName>
        <fullName evidence="1">Uncharacterized protein</fullName>
    </submittedName>
</protein>
<organism evidence="1 2">
    <name type="scientific">Antrihabitans cavernicola</name>
    <dbReference type="NCBI Taxonomy" id="2495913"/>
    <lineage>
        <taxon>Bacteria</taxon>
        <taxon>Bacillati</taxon>
        <taxon>Actinomycetota</taxon>
        <taxon>Actinomycetes</taxon>
        <taxon>Mycobacteriales</taxon>
        <taxon>Nocardiaceae</taxon>
        <taxon>Antrihabitans</taxon>
    </lineage>
</organism>
<dbReference type="EMBL" id="VLNY01000004">
    <property type="protein sequence ID" value="KAA0023095.1"/>
    <property type="molecule type" value="Genomic_DNA"/>
</dbReference>
<dbReference type="Proteomes" id="UP000322244">
    <property type="component" value="Unassembled WGS sequence"/>
</dbReference>
<accession>A0A5A7SEY9</accession>
<gene>
    <name evidence="1" type="ORF">FOY51_11475</name>
</gene>
<proteinExistence type="predicted"/>
<evidence type="ECO:0000313" key="1">
    <source>
        <dbReference type="EMBL" id="KAA0023095.1"/>
    </source>
</evidence>
<comment type="caution">
    <text evidence="1">The sequence shown here is derived from an EMBL/GenBank/DDBJ whole genome shotgun (WGS) entry which is preliminary data.</text>
</comment>
<evidence type="ECO:0000313" key="2">
    <source>
        <dbReference type="Proteomes" id="UP000322244"/>
    </source>
</evidence>
<dbReference type="OrthoDB" id="4567366at2"/>
<name>A0A5A7SEY9_9NOCA</name>